<reference evidence="8" key="1">
    <citation type="journal article" date="2013" name="BMC Microbiol.">
        <title>Taxonomy and evolution of bacteriochlorophyll a-containing members of the OM60/NOR5 clade of marine gammaproteobacteria: description of Luminiphilus syltensis gen. nov., sp. nov., reclassification of Haliea rubra as Pseudohaliea rubra gen. nov., comb. nov., and emendation of Chromatocurvus halotolerans.</title>
        <authorList>
            <person name="Spring S."/>
            <person name="Riedel T."/>
            <person name="Sproer C."/>
            <person name="Yan S."/>
            <person name="Harder J."/>
            <person name="Fuchs B.M."/>
        </authorList>
    </citation>
    <scope>NUCLEOTIDE SEQUENCE [LARGE SCALE GENOMIC DNA]</scope>
    <source>
        <strain evidence="8">NOR51-B</strain>
    </source>
</reference>
<dbReference type="STRING" id="565045.NOR51B_2157"/>
<comment type="function">
    <text evidence="4">Involved in the assembly of lipopolysaccharide (LPS). Required for the translocation of LPS from the inner membrane to the outer membrane. May form a bridge between the inner membrane and the outer membrane, via interactions with LptC and LptD, thereby facilitating LPS transfer across the periplasm.</text>
</comment>
<dbReference type="PANTHER" id="PTHR36504:SF1">
    <property type="entry name" value="LIPOPOLYSACCHARIDE EXPORT SYSTEM PROTEIN LPTA"/>
    <property type="match status" value="1"/>
</dbReference>
<evidence type="ECO:0000256" key="1">
    <source>
        <dbReference type="ARBA" id="ARBA00022448"/>
    </source>
</evidence>
<evidence type="ECO:0000256" key="5">
    <source>
        <dbReference type="SAM" id="MobiDB-lite"/>
    </source>
</evidence>
<keyword evidence="2" id="KW-0732">Signal</keyword>
<keyword evidence="1 4" id="KW-0813">Transport</keyword>
<dbReference type="AlphaFoldDB" id="B8KR84"/>
<dbReference type="InterPro" id="IPR052037">
    <property type="entry name" value="LPS_export_LptA"/>
</dbReference>
<dbReference type="Proteomes" id="UP000004699">
    <property type="component" value="Unassembled WGS sequence"/>
</dbReference>
<dbReference type="GO" id="GO:0043165">
    <property type="term" value="P:Gram-negative-bacterium-type cell outer membrane assembly"/>
    <property type="evidence" value="ECO:0007669"/>
    <property type="project" value="UniProtKB-UniRule"/>
</dbReference>
<dbReference type="GO" id="GO:0009279">
    <property type="term" value="C:cell outer membrane"/>
    <property type="evidence" value="ECO:0007669"/>
    <property type="project" value="TreeGrafter"/>
</dbReference>
<dbReference type="GO" id="GO:0001530">
    <property type="term" value="F:lipopolysaccharide binding"/>
    <property type="evidence" value="ECO:0007669"/>
    <property type="project" value="InterPro"/>
</dbReference>
<comment type="similarity">
    <text evidence="4">Belongs to the LptA family.</text>
</comment>
<feature type="region of interest" description="Disordered" evidence="5">
    <location>
        <begin position="168"/>
        <end position="216"/>
    </location>
</feature>
<evidence type="ECO:0000256" key="4">
    <source>
        <dbReference type="HAMAP-Rule" id="MF_01914"/>
    </source>
</evidence>
<evidence type="ECO:0000256" key="3">
    <source>
        <dbReference type="ARBA" id="ARBA00022764"/>
    </source>
</evidence>
<dbReference type="PANTHER" id="PTHR36504">
    <property type="entry name" value="LIPOPOLYSACCHARIDE EXPORT SYSTEM PROTEIN LPTA"/>
    <property type="match status" value="1"/>
</dbReference>
<dbReference type="InterPro" id="IPR014340">
    <property type="entry name" value="LptA"/>
</dbReference>
<dbReference type="GO" id="GO:0017089">
    <property type="term" value="F:glycolipid transfer activity"/>
    <property type="evidence" value="ECO:0007669"/>
    <property type="project" value="TreeGrafter"/>
</dbReference>
<dbReference type="InterPro" id="IPR005653">
    <property type="entry name" value="OstA-like_N"/>
</dbReference>
<comment type="subcellular location">
    <subcellularLocation>
        <location evidence="4">Periplasm</location>
    </subcellularLocation>
</comment>
<dbReference type="Pfam" id="PF03968">
    <property type="entry name" value="LptD_N"/>
    <property type="match status" value="1"/>
</dbReference>
<feature type="domain" description="Organic solvent tolerance-like N-terminal" evidence="6">
    <location>
        <begin position="44"/>
        <end position="154"/>
    </location>
</feature>
<dbReference type="EMBL" id="DS999411">
    <property type="protein sequence ID" value="EED36209.1"/>
    <property type="molecule type" value="Genomic_DNA"/>
</dbReference>
<comment type="subunit">
    <text evidence="4">Component of the lipopolysaccharide transport and assembly complex.</text>
</comment>
<sequence length="216" mass="23272">MRVEATVQKCIGQRFIPALLTLLVLGTVAPPIAALKDDREQPIKISADSAERDERSQRTQYIGSVELVQGSLHIKADRLTVFHDKANADRIIAVGDPATLTQLPAVGDPPIEAEAGKIEYIRSEDLIKLTQTARIEQDGAVVTGDSIDYLITEQRVLARAGERIEGGQRVEVTIPPQVTTPAPAKPATPERPLPEPAVPETAEPISPPADDTDPSE</sequence>
<feature type="compositionally biased region" description="Pro residues" evidence="5">
    <location>
        <begin position="183"/>
        <end position="197"/>
    </location>
</feature>
<dbReference type="Gene3D" id="2.60.450.10">
    <property type="entry name" value="Lipopolysaccharide (LPS) transport protein A like domain"/>
    <property type="match status" value="1"/>
</dbReference>
<evidence type="ECO:0000313" key="8">
    <source>
        <dbReference type="Proteomes" id="UP000004699"/>
    </source>
</evidence>
<keyword evidence="8" id="KW-1185">Reference proteome</keyword>
<evidence type="ECO:0000256" key="2">
    <source>
        <dbReference type="ARBA" id="ARBA00022729"/>
    </source>
</evidence>
<evidence type="ECO:0000313" key="7">
    <source>
        <dbReference type="EMBL" id="EED36209.1"/>
    </source>
</evidence>
<dbReference type="GO" id="GO:0030288">
    <property type="term" value="C:outer membrane-bounded periplasmic space"/>
    <property type="evidence" value="ECO:0007669"/>
    <property type="project" value="TreeGrafter"/>
</dbReference>
<evidence type="ECO:0000259" key="6">
    <source>
        <dbReference type="Pfam" id="PF03968"/>
    </source>
</evidence>
<gene>
    <name evidence="4" type="primary">lptA</name>
    <name evidence="7" type="ORF">NOR51B_2157</name>
</gene>
<dbReference type="RefSeq" id="WP_009020953.1">
    <property type="nucleotide sequence ID" value="NZ_DS999411.1"/>
</dbReference>
<dbReference type="NCBIfam" id="TIGR03002">
    <property type="entry name" value="outer_YhbN_LptA"/>
    <property type="match status" value="1"/>
</dbReference>
<dbReference type="eggNOG" id="COG1934">
    <property type="taxonomic scope" value="Bacteria"/>
</dbReference>
<keyword evidence="3 4" id="KW-0574">Periplasm</keyword>
<dbReference type="GO" id="GO:0015920">
    <property type="term" value="P:lipopolysaccharide transport"/>
    <property type="evidence" value="ECO:0007669"/>
    <property type="project" value="UniProtKB-UniRule"/>
</dbReference>
<dbReference type="HOGENOM" id="CLU_095993_4_1_6"/>
<dbReference type="HAMAP" id="MF_01914">
    <property type="entry name" value="LPS_assembly_LptA"/>
    <property type="match status" value="1"/>
</dbReference>
<proteinExistence type="inferred from homology"/>
<organism evidence="7 8">
    <name type="scientific">Luminiphilus syltensis NOR5-1B</name>
    <dbReference type="NCBI Taxonomy" id="565045"/>
    <lineage>
        <taxon>Bacteria</taxon>
        <taxon>Pseudomonadati</taxon>
        <taxon>Pseudomonadota</taxon>
        <taxon>Gammaproteobacteria</taxon>
        <taxon>Cellvibrionales</taxon>
        <taxon>Halieaceae</taxon>
        <taxon>Luminiphilus</taxon>
    </lineage>
</organism>
<protein>
    <recommendedName>
        <fullName evidence="4">Lipopolysaccharide export system protein LptA</fullName>
    </recommendedName>
</protein>
<name>B8KR84_9GAMM</name>
<accession>B8KR84</accession>